<evidence type="ECO:0000313" key="2">
    <source>
        <dbReference type="Proteomes" id="UP000265520"/>
    </source>
</evidence>
<proteinExistence type="predicted"/>
<evidence type="ECO:0000313" key="1">
    <source>
        <dbReference type="EMBL" id="MCI21196.1"/>
    </source>
</evidence>
<organism evidence="1 2">
    <name type="scientific">Trifolium medium</name>
    <dbReference type="NCBI Taxonomy" id="97028"/>
    <lineage>
        <taxon>Eukaryota</taxon>
        <taxon>Viridiplantae</taxon>
        <taxon>Streptophyta</taxon>
        <taxon>Embryophyta</taxon>
        <taxon>Tracheophyta</taxon>
        <taxon>Spermatophyta</taxon>
        <taxon>Magnoliopsida</taxon>
        <taxon>eudicotyledons</taxon>
        <taxon>Gunneridae</taxon>
        <taxon>Pentapetalae</taxon>
        <taxon>rosids</taxon>
        <taxon>fabids</taxon>
        <taxon>Fabales</taxon>
        <taxon>Fabaceae</taxon>
        <taxon>Papilionoideae</taxon>
        <taxon>50 kb inversion clade</taxon>
        <taxon>NPAAA clade</taxon>
        <taxon>Hologalegina</taxon>
        <taxon>IRL clade</taxon>
        <taxon>Trifolieae</taxon>
        <taxon>Trifolium</taxon>
    </lineage>
</organism>
<dbReference type="Proteomes" id="UP000265520">
    <property type="component" value="Unassembled WGS sequence"/>
</dbReference>
<accession>A0A392QCD7</accession>
<reference evidence="1 2" key="1">
    <citation type="journal article" date="2018" name="Front. Plant Sci.">
        <title>Red Clover (Trifolium pratense) and Zigzag Clover (T. medium) - A Picture of Genomic Similarities and Differences.</title>
        <authorList>
            <person name="Dluhosova J."/>
            <person name="Istvanek J."/>
            <person name="Nedelnik J."/>
            <person name="Repkova J."/>
        </authorList>
    </citation>
    <scope>NUCLEOTIDE SEQUENCE [LARGE SCALE GENOMIC DNA]</scope>
    <source>
        <strain evidence="2">cv. 10/8</strain>
        <tissue evidence="1">Leaf</tissue>
    </source>
</reference>
<dbReference type="AlphaFoldDB" id="A0A392QCD7"/>
<sequence>DIFSRESFINTRAQPEDVIEGWRPKVEG</sequence>
<keyword evidence="2" id="KW-1185">Reference proteome</keyword>
<name>A0A392QCD7_9FABA</name>
<protein>
    <submittedName>
        <fullName evidence="1">Dehydroascorbate reductase</fullName>
    </submittedName>
</protein>
<feature type="non-terminal residue" evidence="1">
    <location>
        <position position="1"/>
    </location>
</feature>
<comment type="caution">
    <text evidence="1">The sequence shown here is derived from an EMBL/GenBank/DDBJ whole genome shotgun (WGS) entry which is preliminary data.</text>
</comment>
<dbReference type="EMBL" id="LXQA010123722">
    <property type="protein sequence ID" value="MCI21196.1"/>
    <property type="molecule type" value="Genomic_DNA"/>
</dbReference>